<dbReference type="EMBL" id="CP075566">
    <property type="protein sequence ID" value="QVW25713.1"/>
    <property type="molecule type" value="Genomic_DNA"/>
</dbReference>
<organism evidence="1 2">
    <name type="scientific">Pseudomonas hormoni</name>
    <dbReference type="NCBI Taxonomy" id="3093767"/>
    <lineage>
        <taxon>Bacteria</taxon>
        <taxon>Pseudomonadati</taxon>
        <taxon>Pseudomonadota</taxon>
        <taxon>Gammaproteobacteria</taxon>
        <taxon>Pseudomonadales</taxon>
        <taxon>Pseudomonadaceae</taxon>
        <taxon>Pseudomonas</taxon>
    </lineage>
</organism>
<sequence length="86" mass="10120">MSEPHHLENWLMRSRHFEITYCLNGSRRMFIQPDAYMTDEDAWYYACLHAGVGLLYGEDNAQEHHAKLLDHAEKSGLTDVKWEELP</sequence>
<dbReference type="RefSeq" id="WP_214382790.1">
    <property type="nucleotide sequence ID" value="NZ_CP075566.1"/>
</dbReference>
<dbReference type="InterPro" id="IPR046685">
    <property type="entry name" value="DUF6555"/>
</dbReference>
<evidence type="ECO:0000313" key="2">
    <source>
        <dbReference type="Proteomes" id="UP000681155"/>
    </source>
</evidence>
<reference evidence="1 2" key="1">
    <citation type="submission" date="2021-05" db="EMBL/GenBank/DDBJ databases">
        <title>Complete genome of the cytokinin-producing biocontrol strain Pseudomonas fluorescens G20-18.</title>
        <authorList>
            <person name="Nielsen T.K."/>
            <person name="Mekureyaw M.F."/>
            <person name="Hansen L.H."/>
            <person name="Nicolaisen M.H."/>
            <person name="Roitsch T.G."/>
            <person name="Hennessy R.C."/>
        </authorList>
    </citation>
    <scope>NUCLEOTIDE SEQUENCE [LARGE SCALE GENOMIC DNA]</scope>
    <source>
        <strain evidence="1 2">G20-18</strain>
    </source>
</reference>
<keyword evidence="2" id="KW-1185">Reference proteome</keyword>
<name>A0ABX8F4H3_9PSED</name>
<protein>
    <submittedName>
        <fullName evidence="1">Uncharacterized protein</fullName>
    </submittedName>
</protein>
<accession>A0ABX8F4H3</accession>
<dbReference type="Proteomes" id="UP000681155">
    <property type="component" value="Chromosome"/>
</dbReference>
<gene>
    <name evidence="1" type="ORF">KJF94_09275</name>
</gene>
<proteinExistence type="predicted"/>
<dbReference type="Pfam" id="PF20192">
    <property type="entry name" value="DUF6555"/>
    <property type="match status" value="1"/>
</dbReference>
<evidence type="ECO:0000313" key="1">
    <source>
        <dbReference type="EMBL" id="QVW25713.1"/>
    </source>
</evidence>